<dbReference type="InterPro" id="IPR003500">
    <property type="entry name" value="RpiB_LacA_LacB"/>
</dbReference>
<proteinExistence type="inferred from homology"/>
<organism evidence="2 3">
    <name type="scientific">Candidatus Taylorbacteria bacterium RIFCSPLOWO2_12_FULL_43_20</name>
    <dbReference type="NCBI Taxonomy" id="1802332"/>
    <lineage>
        <taxon>Bacteria</taxon>
        <taxon>Candidatus Tayloriibacteriota</taxon>
    </lineage>
</organism>
<dbReference type="GO" id="GO:0019316">
    <property type="term" value="P:D-allose catabolic process"/>
    <property type="evidence" value="ECO:0007669"/>
    <property type="project" value="TreeGrafter"/>
</dbReference>
<dbReference type="PANTHER" id="PTHR30345">
    <property type="entry name" value="RIBOSE-5-PHOSPHATE ISOMERASE B"/>
    <property type="match status" value="1"/>
</dbReference>
<name>A0A1G2P509_9BACT</name>
<dbReference type="NCBIfam" id="NF004051">
    <property type="entry name" value="PRK05571.1"/>
    <property type="match status" value="1"/>
</dbReference>
<sequence length="149" mass="16837">MKILIGSDHAGFEYKNQLRNYLETKGFEVEDFGAKKFDDNDNYPEILTPLAFKISENPTEYKGIVLGKSGQGEAIVCNRFPGVRAIVYDGENLEVVKLGREHNDANVLSLGAHFMTIEEAKQAVDTWLETPFSGDERHKRRNKMLDDIG</sequence>
<dbReference type="InterPro" id="IPR036569">
    <property type="entry name" value="RpiB_LacA_LacB_sf"/>
</dbReference>
<accession>A0A1G2P509</accession>
<dbReference type="EMBL" id="MHSK01000006">
    <property type="protein sequence ID" value="OHA42789.1"/>
    <property type="molecule type" value="Genomic_DNA"/>
</dbReference>
<keyword evidence="2" id="KW-0413">Isomerase</keyword>
<gene>
    <name evidence="2" type="ORF">A3G52_03225</name>
</gene>
<reference evidence="2 3" key="1">
    <citation type="journal article" date="2016" name="Nat. Commun.">
        <title>Thousands of microbial genomes shed light on interconnected biogeochemical processes in an aquifer system.</title>
        <authorList>
            <person name="Anantharaman K."/>
            <person name="Brown C.T."/>
            <person name="Hug L.A."/>
            <person name="Sharon I."/>
            <person name="Castelle C.J."/>
            <person name="Probst A.J."/>
            <person name="Thomas B.C."/>
            <person name="Singh A."/>
            <person name="Wilkins M.J."/>
            <person name="Karaoz U."/>
            <person name="Brodie E.L."/>
            <person name="Williams K.H."/>
            <person name="Hubbard S.S."/>
            <person name="Banfield J.F."/>
        </authorList>
    </citation>
    <scope>NUCLEOTIDE SEQUENCE [LARGE SCALE GENOMIC DNA]</scope>
</reference>
<dbReference type="PANTHER" id="PTHR30345:SF0">
    <property type="entry name" value="DNA DAMAGE-REPAIR_TOLERATION PROTEIN DRT102"/>
    <property type="match status" value="1"/>
</dbReference>
<comment type="caution">
    <text evidence="2">The sequence shown here is derived from an EMBL/GenBank/DDBJ whole genome shotgun (WGS) entry which is preliminary data.</text>
</comment>
<dbReference type="GO" id="GO:0004751">
    <property type="term" value="F:ribose-5-phosphate isomerase activity"/>
    <property type="evidence" value="ECO:0007669"/>
    <property type="project" value="TreeGrafter"/>
</dbReference>
<dbReference type="Pfam" id="PF02502">
    <property type="entry name" value="LacAB_rpiB"/>
    <property type="match status" value="1"/>
</dbReference>
<dbReference type="AlphaFoldDB" id="A0A1G2P509"/>
<dbReference type="NCBIfam" id="TIGR00689">
    <property type="entry name" value="rpiB_lacA_lacB"/>
    <property type="match status" value="1"/>
</dbReference>
<dbReference type="GO" id="GO:0009052">
    <property type="term" value="P:pentose-phosphate shunt, non-oxidative branch"/>
    <property type="evidence" value="ECO:0007669"/>
    <property type="project" value="TreeGrafter"/>
</dbReference>
<comment type="similarity">
    <text evidence="1">Belongs to the LacAB/RpiB family.</text>
</comment>
<dbReference type="SUPFAM" id="SSF89623">
    <property type="entry name" value="Ribose/Galactose isomerase RpiB/AlsB"/>
    <property type="match status" value="1"/>
</dbReference>
<protein>
    <submittedName>
        <fullName evidence="2">Ribose-5-phosphate isomerase</fullName>
    </submittedName>
</protein>
<dbReference type="Proteomes" id="UP000177269">
    <property type="component" value="Unassembled WGS sequence"/>
</dbReference>
<evidence type="ECO:0000313" key="3">
    <source>
        <dbReference type="Proteomes" id="UP000177269"/>
    </source>
</evidence>
<evidence type="ECO:0000313" key="2">
    <source>
        <dbReference type="EMBL" id="OHA42789.1"/>
    </source>
</evidence>
<dbReference type="PIRSF" id="PIRSF005384">
    <property type="entry name" value="RpiB_LacA_B"/>
    <property type="match status" value="1"/>
</dbReference>
<dbReference type="Gene3D" id="3.40.1400.10">
    <property type="entry name" value="Sugar-phosphate isomerase, RpiB/LacA/LacB"/>
    <property type="match status" value="1"/>
</dbReference>
<evidence type="ECO:0000256" key="1">
    <source>
        <dbReference type="ARBA" id="ARBA00008754"/>
    </source>
</evidence>